<dbReference type="InParanoid" id="U5G2Z4"/>
<dbReference type="Pfam" id="PF08370">
    <property type="entry name" value="PDR_assoc"/>
    <property type="match status" value="1"/>
</dbReference>
<dbReference type="GO" id="GO:0016020">
    <property type="term" value="C:membrane"/>
    <property type="evidence" value="ECO:0007669"/>
    <property type="project" value="UniProtKB-SubCell"/>
</dbReference>
<feature type="domain" description="ABC-2 type transporter transmembrane" evidence="7">
    <location>
        <begin position="332"/>
        <end position="519"/>
    </location>
</feature>
<organism evidence="9 10">
    <name type="scientific">Populus trichocarpa</name>
    <name type="common">Western balsam poplar</name>
    <name type="synonym">Populus balsamifera subsp. trichocarpa</name>
    <dbReference type="NCBI Taxonomy" id="3694"/>
    <lineage>
        <taxon>Eukaryota</taxon>
        <taxon>Viridiplantae</taxon>
        <taxon>Streptophyta</taxon>
        <taxon>Embryophyta</taxon>
        <taxon>Tracheophyta</taxon>
        <taxon>Spermatophyta</taxon>
        <taxon>Magnoliopsida</taxon>
        <taxon>eudicotyledons</taxon>
        <taxon>Gunneridae</taxon>
        <taxon>Pentapetalae</taxon>
        <taxon>rosids</taxon>
        <taxon>fabids</taxon>
        <taxon>Malpighiales</taxon>
        <taxon>Salicaceae</taxon>
        <taxon>Saliceae</taxon>
        <taxon>Populus</taxon>
    </lineage>
</organism>
<protein>
    <recommendedName>
        <fullName evidence="11">ABC transporter domain-containing protein</fullName>
    </recommendedName>
</protein>
<reference evidence="9 10" key="1">
    <citation type="journal article" date="2006" name="Science">
        <title>The genome of black cottonwood, Populus trichocarpa (Torr. &amp; Gray).</title>
        <authorList>
            <person name="Tuskan G.A."/>
            <person name="Difazio S."/>
            <person name="Jansson S."/>
            <person name="Bohlmann J."/>
            <person name="Grigoriev I."/>
            <person name="Hellsten U."/>
            <person name="Putnam N."/>
            <person name="Ralph S."/>
            <person name="Rombauts S."/>
            <person name="Salamov A."/>
            <person name="Schein J."/>
            <person name="Sterck L."/>
            <person name="Aerts A."/>
            <person name="Bhalerao R.R."/>
            <person name="Bhalerao R.P."/>
            <person name="Blaudez D."/>
            <person name="Boerjan W."/>
            <person name="Brun A."/>
            <person name="Brunner A."/>
            <person name="Busov V."/>
            <person name="Campbell M."/>
            <person name="Carlson J."/>
            <person name="Chalot M."/>
            <person name="Chapman J."/>
            <person name="Chen G.L."/>
            <person name="Cooper D."/>
            <person name="Coutinho P.M."/>
            <person name="Couturier J."/>
            <person name="Covert S."/>
            <person name="Cronk Q."/>
            <person name="Cunningham R."/>
            <person name="Davis J."/>
            <person name="Degroeve S."/>
            <person name="Dejardin A."/>
            <person name="Depamphilis C."/>
            <person name="Detter J."/>
            <person name="Dirks B."/>
            <person name="Dubchak I."/>
            <person name="Duplessis S."/>
            <person name="Ehlting J."/>
            <person name="Ellis B."/>
            <person name="Gendler K."/>
            <person name="Goodstein D."/>
            <person name="Gribskov M."/>
            <person name="Grimwood J."/>
            <person name="Groover A."/>
            <person name="Gunter L."/>
            <person name="Hamberger B."/>
            <person name="Heinze B."/>
            <person name="Helariutta Y."/>
            <person name="Henrissat B."/>
            <person name="Holligan D."/>
            <person name="Holt R."/>
            <person name="Huang W."/>
            <person name="Islam-Faridi N."/>
            <person name="Jones S."/>
            <person name="Jones-Rhoades M."/>
            <person name="Jorgensen R."/>
            <person name="Joshi C."/>
            <person name="Kangasjarvi J."/>
            <person name="Karlsson J."/>
            <person name="Kelleher C."/>
            <person name="Kirkpatrick R."/>
            <person name="Kirst M."/>
            <person name="Kohler A."/>
            <person name="Kalluri U."/>
            <person name="Larimer F."/>
            <person name="Leebens-Mack J."/>
            <person name="Leple J.C."/>
            <person name="Locascio P."/>
            <person name="Lou Y."/>
            <person name="Lucas S."/>
            <person name="Martin F."/>
            <person name="Montanini B."/>
            <person name="Napoli C."/>
            <person name="Nelson D.R."/>
            <person name="Nelson C."/>
            <person name="Nieminen K."/>
            <person name="Nilsson O."/>
            <person name="Pereda V."/>
            <person name="Peter G."/>
            <person name="Philippe R."/>
            <person name="Pilate G."/>
            <person name="Poliakov A."/>
            <person name="Razumovskaya J."/>
            <person name="Richardson P."/>
            <person name="Rinaldi C."/>
            <person name="Ritland K."/>
            <person name="Rouze P."/>
            <person name="Ryaboy D."/>
            <person name="Schmutz J."/>
            <person name="Schrader J."/>
            <person name="Segerman B."/>
            <person name="Shin H."/>
            <person name="Siddiqui A."/>
            <person name="Sterky F."/>
            <person name="Terry A."/>
            <person name="Tsai C.J."/>
            <person name="Uberbacher E."/>
            <person name="Unneberg P."/>
            <person name="Vahala J."/>
            <person name="Wall K."/>
            <person name="Wessler S."/>
            <person name="Yang G."/>
            <person name="Yin T."/>
            <person name="Douglas C."/>
            <person name="Marra M."/>
            <person name="Sandberg G."/>
            <person name="Van de Peer Y."/>
            <person name="Rokhsar D."/>
        </authorList>
    </citation>
    <scope>NUCLEOTIDE SEQUENCE [LARGE SCALE GENOMIC DNA]</scope>
    <source>
        <strain evidence="10">cv. Nisqually</strain>
    </source>
</reference>
<keyword evidence="4 6" id="KW-0472">Membrane</keyword>
<feature type="transmembrane region" description="Helical" evidence="6">
    <location>
        <begin position="412"/>
        <end position="435"/>
    </location>
</feature>
<evidence type="ECO:0000256" key="5">
    <source>
        <dbReference type="SAM" id="MobiDB-lite"/>
    </source>
</evidence>
<dbReference type="Pfam" id="PF01061">
    <property type="entry name" value="ABC2_membrane"/>
    <property type="match status" value="2"/>
</dbReference>
<feature type="domain" description="Plant PDR ABC transporter associated" evidence="8">
    <location>
        <begin position="533"/>
        <end position="594"/>
    </location>
</feature>
<feature type="transmembrane region" description="Helical" evidence="6">
    <location>
        <begin position="557"/>
        <end position="584"/>
    </location>
</feature>
<evidence type="ECO:0008006" key="11">
    <source>
        <dbReference type="Google" id="ProtNLM"/>
    </source>
</evidence>
<evidence type="ECO:0000259" key="8">
    <source>
        <dbReference type="Pfam" id="PF08370"/>
    </source>
</evidence>
<dbReference type="InterPro" id="IPR027417">
    <property type="entry name" value="P-loop_NTPase"/>
</dbReference>
<dbReference type="InterPro" id="IPR013581">
    <property type="entry name" value="PDR_assoc"/>
</dbReference>
<feature type="transmembrane region" description="Helical" evidence="6">
    <location>
        <begin position="995"/>
        <end position="1017"/>
    </location>
</feature>
<dbReference type="EMBL" id="CM009299">
    <property type="protein sequence ID" value="PNT18325.1"/>
    <property type="molecule type" value="Genomic_DNA"/>
</dbReference>
<keyword evidence="10" id="KW-1185">Reference proteome</keyword>
<evidence type="ECO:0000256" key="1">
    <source>
        <dbReference type="ARBA" id="ARBA00004141"/>
    </source>
</evidence>
<dbReference type="AlphaFoldDB" id="U5G2Z4"/>
<dbReference type="eggNOG" id="KOG0065">
    <property type="taxonomic scope" value="Eukaryota"/>
</dbReference>
<comment type="subcellular location">
    <subcellularLocation>
        <location evidence="1">Membrane</location>
        <topology evidence="1">Multi-pass membrane protein</topology>
    </subcellularLocation>
</comment>
<feature type="region of interest" description="Disordered" evidence="5">
    <location>
        <begin position="1"/>
        <end position="26"/>
    </location>
</feature>
<dbReference type="PANTHER" id="PTHR48040:SF60">
    <property type="entry name" value="ABC TRANSPORTER DOMAIN-CONTAINING PROTEIN"/>
    <property type="match status" value="1"/>
</dbReference>
<accession>U5G2Z4</accession>
<name>U5G2Z4_POPTR</name>
<feature type="transmembrane region" description="Helical" evidence="6">
    <location>
        <begin position="959"/>
        <end position="983"/>
    </location>
</feature>
<dbReference type="PANTHER" id="PTHR48040">
    <property type="entry name" value="PLEIOTROPIC DRUG RESISTANCE PROTEIN 1-LIKE ISOFORM X1"/>
    <property type="match status" value="1"/>
</dbReference>
<dbReference type="InterPro" id="IPR013525">
    <property type="entry name" value="ABC2_TM"/>
</dbReference>
<feature type="domain" description="ABC-2 type transporter transmembrane" evidence="7">
    <location>
        <begin position="879"/>
        <end position="1030"/>
    </location>
</feature>
<evidence type="ECO:0000256" key="6">
    <source>
        <dbReference type="SAM" id="Phobius"/>
    </source>
</evidence>
<feature type="transmembrane region" description="Helical" evidence="6">
    <location>
        <begin position="372"/>
        <end position="391"/>
    </location>
</feature>
<evidence type="ECO:0000313" key="9">
    <source>
        <dbReference type="EMBL" id="PNT18325.1"/>
    </source>
</evidence>
<dbReference type="SUPFAM" id="SSF52540">
    <property type="entry name" value="P-loop containing nucleoside triphosphate hydrolases"/>
    <property type="match status" value="2"/>
</dbReference>
<feature type="transmembrane region" description="Helical" evidence="6">
    <location>
        <begin position="487"/>
        <end position="506"/>
    </location>
</feature>
<dbReference type="GO" id="GO:0140359">
    <property type="term" value="F:ABC-type transporter activity"/>
    <property type="evidence" value="ECO:0007669"/>
    <property type="project" value="InterPro"/>
</dbReference>
<gene>
    <name evidence="9" type="ORF">POPTR_010G235800</name>
</gene>
<evidence type="ECO:0000256" key="3">
    <source>
        <dbReference type="ARBA" id="ARBA00022989"/>
    </source>
</evidence>
<evidence type="ECO:0000256" key="2">
    <source>
        <dbReference type="ARBA" id="ARBA00022692"/>
    </source>
</evidence>
<feature type="transmembrane region" description="Helical" evidence="6">
    <location>
        <begin position="1079"/>
        <end position="1102"/>
    </location>
</feature>
<evidence type="ECO:0000259" key="7">
    <source>
        <dbReference type="Pfam" id="PF01061"/>
    </source>
</evidence>
<keyword evidence="3 6" id="KW-1133">Transmembrane helix</keyword>
<sequence>MAEAFAGSHNLARSTRSLSTRSPSMRSLSSASKRNWASASIHEVWVNQGDVFQKSGREEDEEELRWAAIERLPTCDFRFEHLSVEGDAYVGTMALPTLVNVAMNKIEVVSGKVTDCGREFHEFVPQRTCAYVSQHDLHHGEMTDRETLVFSGRCSGVGARYELLAELPGSLVTEYVLKILGLDICADIMVGDDDMRRGISGGQKKRVTTGEMLAGPAKALFMEEISTGLDSSTTFQIVKFMRQMVRILDVTMIISLLQPAPETYDLFYDIIFIVYQGPREDVLELFESVGFKCPERKGVADFLQEVTSKKEQYWSKRNGPYRYVSTLELVNCFKSFYTGQKRNSFAYIFKTTRITIMALIAMTVFLRTEMTYGALFFSLINVMFNGMAEMAMTMTRLPVFFKQGDFKFYPAWAFALPIYLLRIPASLLESGIWILLTYYTIGLAPAASRFFKQFLAFYSLHQMALLLFHFIAAVGRTEVVSSTLGTFILLVVFVLDNIGPWMIWGYHISPMMHGQKAIVLKEFLDERWSVPNHDKAFSEPTVGKVLLKMRGMFMEGYWYWISIGVLRGFALVFNVLFVAALTYLDPLGESKSIILEEDETTKSSSTGKQAAKALEMTPASAAQFSEVAEQAPKQRGMVLPFQPLSLAFNHVNYYVDVPMEMKMQGIEEDSLQLLRDVSGVFRPGVLTALVGKQETFARVSGYCEQNDIHSPYVTVYESLLYSALLRLAKEIKEDTRKVFFLHENCISFHTVELVANPSIIFMDEPTSGLDARAAAIVMRTVTVDTGRTVVCTIHQTSIDIFEAFDELFQFIKDGYNPGTWMLEISSTAVEAQLNVDFAEIYAKSKLYRSNRELIEKLSTPVTGSEELYFPTQYSQDFFTQCKACFLKQKWSYWKNPRYNAMRLFMTVAIDLFNLLGAMYSAVIFLGATNTSSVMSIVSIEITVFYRERAAGMYSELPCAFAQVAIEGIYVAIQTVVYSILLYVKIEFSWEIKNFLWFYFFIFTAFMHFTLYGMMLVALTPGHQIAATCCLASSSPEHLLDNLWPTSQVGNLKKLIEVPEDSPTPVNVLLKASIGFEYDFLGAVAAAHIGFVLLFLFTFAYGIKYLNFQRRQERVSKESCRLCRV</sequence>
<feature type="compositionally biased region" description="Low complexity" evidence="5">
    <location>
        <begin position="12"/>
        <end position="26"/>
    </location>
</feature>
<proteinExistence type="predicted"/>
<evidence type="ECO:0000313" key="10">
    <source>
        <dbReference type="Proteomes" id="UP000006729"/>
    </source>
</evidence>
<feature type="transmembrane region" description="Helical" evidence="6">
    <location>
        <begin position="455"/>
        <end position="475"/>
    </location>
</feature>
<evidence type="ECO:0000256" key="4">
    <source>
        <dbReference type="ARBA" id="ARBA00023136"/>
    </source>
</evidence>
<dbReference type="Gene3D" id="3.40.50.300">
    <property type="entry name" value="P-loop containing nucleotide triphosphate hydrolases"/>
    <property type="match status" value="2"/>
</dbReference>
<feature type="transmembrane region" description="Helical" evidence="6">
    <location>
        <begin position="903"/>
        <end position="925"/>
    </location>
</feature>
<keyword evidence="2 6" id="KW-0812">Transmembrane</keyword>
<dbReference type="Proteomes" id="UP000006729">
    <property type="component" value="Chromosome 10"/>
</dbReference>
<feature type="transmembrane region" description="Helical" evidence="6">
    <location>
        <begin position="344"/>
        <end position="366"/>
    </location>
</feature>